<dbReference type="InterPro" id="IPR036412">
    <property type="entry name" value="HAD-like_sf"/>
</dbReference>
<dbReference type="OrthoDB" id="1711508at2759"/>
<reference evidence="3" key="1">
    <citation type="journal article" date="2020" name="bioRxiv">
        <title>Whole genome comparisons of ergot fungi reveals the divergence and evolution of species within the genus Claviceps are the result of varying mechanisms driving genome evolution and host range expansion.</title>
        <authorList>
            <person name="Wyka S.A."/>
            <person name="Mondo S.J."/>
            <person name="Liu M."/>
            <person name="Dettman J."/>
            <person name="Nalam V."/>
            <person name="Broders K.D."/>
        </authorList>
    </citation>
    <scope>NUCLEOTIDE SEQUENCE</scope>
    <source>
        <strain evidence="3">CCC 602</strain>
    </source>
</reference>
<dbReference type="Proteomes" id="UP000748025">
    <property type="component" value="Unassembled WGS sequence"/>
</dbReference>
<gene>
    <name evidence="3" type="ORF">E4U43_000120</name>
</gene>
<keyword evidence="1" id="KW-0809">Transit peptide</keyword>
<evidence type="ECO:0000313" key="3">
    <source>
        <dbReference type="EMBL" id="KAG6008638.1"/>
    </source>
</evidence>
<dbReference type="InterPro" id="IPR050365">
    <property type="entry name" value="TIM50"/>
</dbReference>
<proteinExistence type="inferred from homology"/>
<evidence type="ECO:0000256" key="1">
    <source>
        <dbReference type="RuleBase" id="RU365079"/>
    </source>
</evidence>
<keyword evidence="1" id="KW-0496">Mitochondrion</keyword>
<dbReference type="PROSITE" id="PS50969">
    <property type="entry name" value="FCP1"/>
    <property type="match status" value="1"/>
</dbReference>
<comment type="caution">
    <text evidence="3">The sequence shown here is derived from an EMBL/GenBank/DDBJ whole genome shotgun (WGS) entry which is preliminary data.</text>
</comment>
<dbReference type="Gene3D" id="3.40.50.1000">
    <property type="entry name" value="HAD superfamily/HAD-like"/>
    <property type="match status" value="1"/>
</dbReference>
<dbReference type="InterPro" id="IPR004274">
    <property type="entry name" value="FCP1_dom"/>
</dbReference>
<accession>A0A9P7SWZ4</accession>
<name>A0A9P7SWZ4_9HYPO</name>
<dbReference type="Pfam" id="PF03031">
    <property type="entry name" value="NIF"/>
    <property type="match status" value="1"/>
</dbReference>
<organism evidence="3 4">
    <name type="scientific">Claviceps pusilla</name>
    <dbReference type="NCBI Taxonomy" id="123648"/>
    <lineage>
        <taxon>Eukaryota</taxon>
        <taxon>Fungi</taxon>
        <taxon>Dikarya</taxon>
        <taxon>Ascomycota</taxon>
        <taxon>Pezizomycotina</taxon>
        <taxon>Sordariomycetes</taxon>
        <taxon>Hypocreomycetidae</taxon>
        <taxon>Hypocreales</taxon>
        <taxon>Clavicipitaceae</taxon>
        <taxon>Claviceps</taxon>
    </lineage>
</organism>
<dbReference type="SUPFAM" id="SSF56784">
    <property type="entry name" value="HAD-like"/>
    <property type="match status" value="1"/>
</dbReference>
<dbReference type="GO" id="GO:0005744">
    <property type="term" value="C:TIM23 mitochondrial import inner membrane translocase complex"/>
    <property type="evidence" value="ECO:0007669"/>
    <property type="project" value="UniProtKB-UniRule"/>
</dbReference>
<comment type="function">
    <text evidence="1">Essential component of the TIM23 complex, a complex that mediates the translocation of transit peptide-containing proteins across the mitochondrial inner membrane.</text>
</comment>
<evidence type="ECO:0000259" key="2">
    <source>
        <dbReference type="PROSITE" id="PS50969"/>
    </source>
</evidence>
<comment type="subunit">
    <text evidence="1">Component of the TIM23 complex.</text>
</comment>
<protein>
    <recommendedName>
        <fullName evidence="1">Mitochondrial import inner membrane translocase subunit TIM50</fullName>
    </recommendedName>
</protein>
<dbReference type="EMBL" id="SRPW01001034">
    <property type="protein sequence ID" value="KAG6008638.1"/>
    <property type="molecule type" value="Genomic_DNA"/>
</dbReference>
<keyword evidence="4" id="KW-1185">Reference proteome</keyword>
<comment type="similarity">
    <text evidence="1">Belongs to the TIM50 family.</text>
</comment>
<dbReference type="AlphaFoldDB" id="A0A9P7SWZ4"/>
<keyword evidence="1" id="KW-0813">Transport</keyword>
<dbReference type="PANTHER" id="PTHR12210">
    <property type="entry name" value="DULLARD PROTEIN PHOSPHATASE"/>
    <property type="match status" value="1"/>
</dbReference>
<evidence type="ECO:0000313" key="4">
    <source>
        <dbReference type="Proteomes" id="UP000748025"/>
    </source>
</evidence>
<keyword evidence="1" id="KW-0653">Protein transport</keyword>
<keyword evidence="1" id="KW-0811">Translocation</keyword>
<sequence>MRPHAKQFLHYCLETYRLAIWSSARPQNVNNMVSQLLTPAQRGQCVVIWARDKLGLSQADYDARVQVYKRLWKLWNDPHVRASHPDAPDGSRWDQSNTVLVDDSVEKGRTEPYNILPIPEFVGLQAEPANVLPQVHDYLNQLCFQSDVSRFMRETPFSLDPAYTLPLAGKS</sequence>
<comment type="subcellular location">
    <subcellularLocation>
        <location evidence="1">Mitochondrion inner membrane</location>
        <topology evidence="1">Single-pass membrane protein</topology>
    </subcellularLocation>
</comment>
<feature type="domain" description="FCP1 homology" evidence="2">
    <location>
        <begin position="1"/>
        <end position="142"/>
    </location>
</feature>
<dbReference type="GO" id="GO:0015031">
    <property type="term" value="P:protein transport"/>
    <property type="evidence" value="ECO:0007669"/>
    <property type="project" value="UniProtKB-KW"/>
</dbReference>
<dbReference type="InterPro" id="IPR023214">
    <property type="entry name" value="HAD_sf"/>
</dbReference>